<dbReference type="SUPFAM" id="SSF46689">
    <property type="entry name" value="Homeodomain-like"/>
    <property type="match status" value="2"/>
</dbReference>
<evidence type="ECO:0000313" key="5">
    <source>
        <dbReference type="EMBL" id="NOU71237.1"/>
    </source>
</evidence>
<proteinExistence type="predicted"/>
<comment type="caution">
    <text evidence="5">The sequence shown here is derived from an EMBL/GenBank/DDBJ whole genome shotgun (WGS) entry which is preliminary data.</text>
</comment>
<dbReference type="InterPro" id="IPR037923">
    <property type="entry name" value="HTH-like"/>
</dbReference>
<dbReference type="PROSITE" id="PS01124">
    <property type="entry name" value="HTH_ARAC_FAMILY_2"/>
    <property type="match status" value="1"/>
</dbReference>
<feature type="domain" description="HTH araC/xylS-type" evidence="4">
    <location>
        <begin position="240"/>
        <end position="338"/>
    </location>
</feature>
<dbReference type="Pfam" id="PF12833">
    <property type="entry name" value="HTH_18"/>
    <property type="match status" value="1"/>
</dbReference>
<organism evidence="5 6">
    <name type="scientific">Paenibacillus phytorum</name>
    <dbReference type="NCBI Taxonomy" id="2654977"/>
    <lineage>
        <taxon>Bacteria</taxon>
        <taxon>Bacillati</taxon>
        <taxon>Bacillota</taxon>
        <taxon>Bacilli</taxon>
        <taxon>Bacillales</taxon>
        <taxon>Paenibacillaceae</taxon>
        <taxon>Paenibacillus</taxon>
    </lineage>
</organism>
<reference evidence="5 6" key="1">
    <citation type="submission" date="2019-10" db="EMBL/GenBank/DDBJ databases">
        <title>Description of Paenibacillus terrestris sp. nov.</title>
        <authorList>
            <person name="Carlier A."/>
            <person name="Qi S."/>
        </authorList>
    </citation>
    <scope>NUCLEOTIDE SEQUENCE [LARGE SCALE GENOMIC DNA]</scope>
    <source>
        <strain evidence="5 6">LMG 31458</strain>
    </source>
</reference>
<keyword evidence="3" id="KW-0804">Transcription</keyword>
<evidence type="ECO:0000256" key="3">
    <source>
        <dbReference type="ARBA" id="ARBA00023163"/>
    </source>
</evidence>
<dbReference type="Pfam" id="PF02311">
    <property type="entry name" value="AraC_binding"/>
    <property type="match status" value="1"/>
</dbReference>
<keyword evidence="2" id="KW-0238">DNA-binding</keyword>
<gene>
    <name evidence="5" type="ORF">GC098_07335</name>
</gene>
<dbReference type="EMBL" id="WHOA01000048">
    <property type="protein sequence ID" value="NOU71237.1"/>
    <property type="molecule type" value="Genomic_DNA"/>
</dbReference>
<accession>A0ABX1XRX8</accession>
<dbReference type="SUPFAM" id="SSF51215">
    <property type="entry name" value="Regulatory protein AraC"/>
    <property type="match status" value="1"/>
</dbReference>
<dbReference type="InterPro" id="IPR009057">
    <property type="entry name" value="Homeodomain-like_sf"/>
</dbReference>
<dbReference type="InterPro" id="IPR018060">
    <property type="entry name" value="HTH_AraC"/>
</dbReference>
<keyword evidence="6" id="KW-1185">Reference proteome</keyword>
<dbReference type="PANTHER" id="PTHR43280:SF2">
    <property type="entry name" value="HTH-TYPE TRANSCRIPTIONAL REGULATOR EXSA"/>
    <property type="match status" value="1"/>
</dbReference>
<evidence type="ECO:0000313" key="6">
    <source>
        <dbReference type="Proteomes" id="UP000616779"/>
    </source>
</evidence>
<dbReference type="InterPro" id="IPR003313">
    <property type="entry name" value="AraC-bd"/>
</dbReference>
<dbReference type="PANTHER" id="PTHR43280">
    <property type="entry name" value="ARAC-FAMILY TRANSCRIPTIONAL REGULATOR"/>
    <property type="match status" value="1"/>
</dbReference>
<keyword evidence="1" id="KW-0805">Transcription regulation</keyword>
<evidence type="ECO:0000259" key="4">
    <source>
        <dbReference type="PROSITE" id="PS01124"/>
    </source>
</evidence>
<protein>
    <submittedName>
        <fullName evidence="5">Helix-turn-helix domain-containing protein</fullName>
    </submittedName>
</protein>
<sequence>MYNPPFPIFKNYLKYIVIILNKHCKTLLFSCKILLSLKVLEGAVPLKQSFLEAIKERPIVPYIRESDYAVRQPGWTVPNRKLLDYLLIYIQEGNCQLELDGSLYEFQEGDFCLIQPGELCSLKGITRTITPFAHFDLFYNPARVQSFPTKPGQIDLSEYQHLLQPRLNDFMNISIPVKFKLTHRSVYKESLLKMVGLWQNGDVISQMEANHLLQDLIIGLLKEFSDLKQEDKSLKPQSLNWITSYFFNHLSESLSLDDMAKRARLSPSRFSALFKEKFGVSPHQYFLHLRIQHAQELLKQGDYTMEDITQFCGFTDAPHFSNTFKKITGETPGNFRKNMFT</sequence>
<dbReference type="SMART" id="SM00342">
    <property type="entry name" value="HTH_ARAC"/>
    <property type="match status" value="1"/>
</dbReference>
<name>A0ABX1XRX8_9BACL</name>
<evidence type="ECO:0000256" key="2">
    <source>
        <dbReference type="ARBA" id="ARBA00023125"/>
    </source>
</evidence>
<evidence type="ECO:0000256" key="1">
    <source>
        <dbReference type="ARBA" id="ARBA00023015"/>
    </source>
</evidence>
<dbReference type="Gene3D" id="1.10.10.60">
    <property type="entry name" value="Homeodomain-like"/>
    <property type="match status" value="2"/>
</dbReference>
<dbReference type="Proteomes" id="UP000616779">
    <property type="component" value="Unassembled WGS sequence"/>
</dbReference>